<dbReference type="PANTHER" id="PTHR13061:SF29">
    <property type="entry name" value="GAMMA CARBONIC ANHYDRASE-LIKE 1, MITOCHONDRIAL-RELATED"/>
    <property type="match status" value="1"/>
</dbReference>
<dbReference type="CDD" id="cd04645">
    <property type="entry name" value="LbH_gamma_CA_like"/>
    <property type="match status" value="1"/>
</dbReference>
<dbReference type="InterPro" id="IPR001451">
    <property type="entry name" value="Hexapep"/>
</dbReference>
<dbReference type="SUPFAM" id="SSF51161">
    <property type="entry name" value="Trimeric LpxA-like enzymes"/>
    <property type="match status" value="1"/>
</dbReference>
<name>A0A381W481_9ZZZZ</name>
<dbReference type="InterPro" id="IPR011004">
    <property type="entry name" value="Trimer_LpxA-like_sf"/>
</dbReference>
<dbReference type="PANTHER" id="PTHR13061">
    <property type="entry name" value="DYNACTIN SUBUNIT P25"/>
    <property type="match status" value="1"/>
</dbReference>
<proteinExistence type="predicted"/>
<organism evidence="1">
    <name type="scientific">marine metagenome</name>
    <dbReference type="NCBI Taxonomy" id="408172"/>
    <lineage>
        <taxon>unclassified sequences</taxon>
        <taxon>metagenomes</taxon>
        <taxon>ecological metagenomes</taxon>
    </lineage>
</organism>
<gene>
    <name evidence="1" type="ORF">METZ01_LOCUS100005</name>
</gene>
<evidence type="ECO:0000313" key="1">
    <source>
        <dbReference type="EMBL" id="SVA47151.1"/>
    </source>
</evidence>
<protein>
    <submittedName>
        <fullName evidence="1">Uncharacterized protein</fullName>
    </submittedName>
</protein>
<dbReference type="AlphaFoldDB" id="A0A381W481"/>
<dbReference type="InterPro" id="IPR047324">
    <property type="entry name" value="LbH_gamma_CA-like"/>
</dbReference>
<sequence>MSLLKGAFMIYELESRRITTEGQFFVADTAVVIGEVTLKNHASVWWGAVLRGDYDAIIVGQESNIQDNCVVHMDEDFPVSIGDRVTVGHKAVLHGCTIGNNSLIGINSIVMNGAIIGNNCLVGSNTLITEGKEIPDGSLVLGSPGKVIRQISDAEIEEITGFSERYVNNARRYREGLLAQRMSEAI</sequence>
<dbReference type="Gene3D" id="2.160.10.10">
    <property type="entry name" value="Hexapeptide repeat proteins"/>
    <property type="match status" value="1"/>
</dbReference>
<accession>A0A381W481</accession>
<reference evidence="1" key="1">
    <citation type="submission" date="2018-05" db="EMBL/GenBank/DDBJ databases">
        <authorList>
            <person name="Lanie J.A."/>
            <person name="Ng W.-L."/>
            <person name="Kazmierczak K.M."/>
            <person name="Andrzejewski T.M."/>
            <person name="Davidsen T.M."/>
            <person name="Wayne K.J."/>
            <person name="Tettelin H."/>
            <person name="Glass J.I."/>
            <person name="Rusch D."/>
            <person name="Podicherti R."/>
            <person name="Tsui H.-C.T."/>
            <person name="Winkler M.E."/>
        </authorList>
    </citation>
    <scope>NUCLEOTIDE SEQUENCE</scope>
</reference>
<dbReference type="EMBL" id="UINC01010614">
    <property type="protein sequence ID" value="SVA47151.1"/>
    <property type="molecule type" value="Genomic_DNA"/>
</dbReference>
<dbReference type="InterPro" id="IPR050484">
    <property type="entry name" value="Transf_Hexapept/Carb_Anhydrase"/>
</dbReference>
<dbReference type="Pfam" id="PF00132">
    <property type="entry name" value="Hexapep"/>
    <property type="match status" value="1"/>
</dbReference>